<dbReference type="SUPFAM" id="SSF56112">
    <property type="entry name" value="Protein kinase-like (PK-like)"/>
    <property type="match status" value="1"/>
</dbReference>
<dbReference type="InterPro" id="IPR011009">
    <property type="entry name" value="Kinase-like_dom_sf"/>
</dbReference>
<dbReference type="GO" id="GO:0016301">
    <property type="term" value="F:kinase activity"/>
    <property type="evidence" value="ECO:0007669"/>
    <property type="project" value="UniProtKB-KW"/>
</dbReference>
<dbReference type="PROSITE" id="PS50011">
    <property type="entry name" value="PROTEIN_KINASE_DOM"/>
    <property type="match status" value="1"/>
</dbReference>
<dbReference type="EMBL" id="JAQQWI010000016">
    <property type="protein sequence ID" value="KAK8009127.1"/>
    <property type="molecule type" value="Genomic_DNA"/>
</dbReference>
<dbReference type="InterPro" id="IPR008271">
    <property type="entry name" value="Ser/Thr_kinase_AS"/>
</dbReference>
<keyword evidence="4 7" id="KW-0418">Kinase</keyword>
<dbReference type="InterPro" id="IPR030616">
    <property type="entry name" value="Aur-like"/>
</dbReference>
<name>A0ABR1REV8_9PEZI</name>
<keyword evidence="1" id="KW-0723">Serine/threonine-protein kinase</keyword>
<dbReference type="PROSITE" id="PS00108">
    <property type="entry name" value="PROTEIN_KINASE_ST"/>
    <property type="match status" value="1"/>
</dbReference>
<dbReference type="InterPro" id="IPR000719">
    <property type="entry name" value="Prot_kinase_dom"/>
</dbReference>
<evidence type="ECO:0000313" key="7">
    <source>
        <dbReference type="EMBL" id="KAK8009127.1"/>
    </source>
</evidence>
<sequence length="336" mass="37639">RTAISDTLGDWMIPTGRHVRGSGDEIWRRPEGGKLGEGTYGDVWMEICDSGPPEKARVRAVKVIPQKHLGLTQRELEAMIKCATSSNHPYSKYRHYLVEFMGWFQVQSSTVIAMEFVSHGSLQPYISMGRFSAPEVASITVQIARALQLIHGSNIAHRDLKPLNILVAQTGPSWWIKVADFGIAKSNQGTNLKTHRMGTSQYMAPEVLGADGIDDQAYSTAVDIWSLGAIIFCLFTGAPPFRSEFETYSYAIGHRVFPKVDPTSHLARREVMDVVSATMAKTPSERPSAGQVLDYYWLQPFASFVDRMFVRLVQGPTWLNSLSQCVKIQLTNWWKL</sequence>
<dbReference type="Gene3D" id="1.10.510.10">
    <property type="entry name" value="Transferase(Phosphotransferase) domain 1"/>
    <property type="match status" value="1"/>
</dbReference>
<evidence type="ECO:0000313" key="8">
    <source>
        <dbReference type="Proteomes" id="UP001396898"/>
    </source>
</evidence>
<dbReference type="PANTHER" id="PTHR24350">
    <property type="entry name" value="SERINE/THREONINE-PROTEIN KINASE IAL-RELATED"/>
    <property type="match status" value="1"/>
</dbReference>
<dbReference type="Pfam" id="PF00069">
    <property type="entry name" value="Pkinase"/>
    <property type="match status" value="1"/>
</dbReference>
<evidence type="ECO:0000259" key="6">
    <source>
        <dbReference type="PROSITE" id="PS50011"/>
    </source>
</evidence>
<keyword evidence="3" id="KW-0547">Nucleotide-binding</keyword>
<evidence type="ECO:0000256" key="1">
    <source>
        <dbReference type="ARBA" id="ARBA00022527"/>
    </source>
</evidence>
<evidence type="ECO:0000256" key="5">
    <source>
        <dbReference type="ARBA" id="ARBA00022840"/>
    </source>
</evidence>
<gene>
    <name evidence="7" type="ORF">PG991_011678</name>
</gene>
<evidence type="ECO:0000256" key="3">
    <source>
        <dbReference type="ARBA" id="ARBA00022741"/>
    </source>
</evidence>
<accession>A0ABR1REV8</accession>
<proteinExistence type="predicted"/>
<keyword evidence="2" id="KW-0808">Transferase</keyword>
<feature type="non-terminal residue" evidence="7">
    <location>
        <position position="1"/>
    </location>
</feature>
<keyword evidence="8" id="KW-1185">Reference proteome</keyword>
<comment type="caution">
    <text evidence="7">The sequence shown here is derived from an EMBL/GenBank/DDBJ whole genome shotgun (WGS) entry which is preliminary data.</text>
</comment>
<reference evidence="7 8" key="1">
    <citation type="submission" date="2023-01" db="EMBL/GenBank/DDBJ databases">
        <title>Analysis of 21 Apiospora genomes using comparative genomics revels a genus with tremendous synthesis potential of carbohydrate active enzymes and secondary metabolites.</title>
        <authorList>
            <person name="Sorensen T."/>
        </authorList>
    </citation>
    <scope>NUCLEOTIDE SEQUENCE [LARGE SCALE GENOMIC DNA]</scope>
    <source>
        <strain evidence="7 8">CBS 20057</strain>
    </source>
</reference>
<evidence type="ECO:0000256" key="4">
    <source>
        <dbReference type="ARBA" id="ARBA00022777"/>
    </source>
</evidence>
<evidence type="ECO:0000256" key="2">
    <source>
        <dbReference type="ARBA" id="ARBA00022679"/>
    </source>
</evidence>
<dbReference type="Proteomes" id="UP001396898">
    <property type="component" value="Unassembled WGS sequence"/>
</dbReference>
<keyword evidence="5" id="KW-0067">ATP-binding</keyword>
<dbReference type="SMART" id="SM00220">
    <property type="entry name" value="S_TKc"/>
    <property type="match status" value="1"/>
</dbReference>
<organism evidence="7 8">
    <name type="scientific">Apiospora marii</name>
    <dbReference type="NCBI Taxonomy" id="335849"/>
    <lineage>
        <taxon>Eukaryota</taxon>
        <taxon>Fungi</taxon>
        <taxon>Dikarya</taxon>
        <taxon>Ascomycota</taxon>
        <taxon>Pezizomycotina</taxon>
        <taxon>Sordariomycetes</taxon>
        <taxon>Xylariomycetidae</taxon>
        <taxon>Amphisphaeriales</taxon>
        <taxon>Apiosporaceae</taxon>
        <taxon>Apiospora</taxon>
    </lineage>
</organism>
<protein>
    <submittedName>
        <fullName evidence="7">Protein kinase</fullName>
    </submittedName>
</protein>
<feature type="domain" description="Protein kinase" evidence="6">
    <location>
        <begin position="29"/>
        <end position="298"/>
    </location>
</feature>